<dbReference type="Proteomes" id="UP001595791">
    <property type="component" value="Unassembled WGS sequence"/>
</dbReference>
<dbReference type="InterPro" id="IPR050458">
    <property type="entry name" value="LolB"/>
</dbReference>
<dbReference type="RefSeq" id="WP_378165008.1">
    <property type="nucleotide sequence ID" value="NZ_JBHSBU010000001.1"/>
</dbReference>
<feature type="region of interest" description="Disordered" evidence="1">
    <location>
        <begin position="109"/>
        <end position="144"/>
    </location>
</feature>
<keyword evidence="3" id="KW-1185">Reference proteome</keyword>
<name>A0ABV8MTJ8_9NEIS</name>
<proteinExistence type="predicted"/>
<organism evidence="2 3">
    <name type="scientific">Chitinimonas lacunae</name>
    <dbReference type="NCBI Taxonomy" id="1963018"/>
    <lineage>
        <taxon>Bacteria</taxon>
        <taxon>Pseudomonadati</taxon>
        <taxon>Pseudomonadota</taxon>
        <taxon>Betaproteobacteria</taxon>
        <taxon>Neisseriales</taxon>
        <taxon>Chitinibacteraceae</taxon>
        <taxon>Chitinimonas</taxon>
    </lineage>
</organism>
<dbReference type="InterPro" id="IPR043737">
    <property type="entry name" value="DUF5682"/>
</dbReference>
<reference evidence="3" key="1">
    <citation type="journal article" date="2019" name="Int. J. Syst. Evol. Microbiol.">
        <title>The Global Catalogue of Microorganisms (GCM) 10K type strain sequencing project: providing services to taxonomists for standard genome sequencing and annotation.</title>
        <authorList>
            <consortium name="The Broad Institute Genomics Platform"/>
            <consortium name="The Broad Institute Genome Sequencing Center for Infectious Disease"/>
            <person name="Wu L."/>
            <person name="Ma J."/>
        </authorList>
    </citation>
    <scope>NUCLEOTIDE SEQUENCE [LARGE SCALE GENOMIC DNA]</scope>
    <source>
        <strain evidence="3">LMG 29894</strain>
    </source>
</reference>
<dbReference type="EMBL" id="JBHSBU010000001">
    <property type="protein sequence ID" value="MFC4160312.1"/>
    <property type="molecule type" value="Genomic_DNA"/>
</dbReference>
<dbReference type="PANTHER" id="PTHR30634:SF14">
    <property type="match status" value="1"/>
</dbReference>
<evidence type="ECO:0000313" key="3">
    <source>
        <dbReference type="Proteomes" id="UP001595791"/>
    </source>
</evidence>
<evidence type="ECO:0000313" key="2">
    <source>
        <dbReference type="EMBL" id="MFC4160312.1"/>
    </source>
</evidence>
<comment type="caution">
    <text evidence="2">The sequence shown here is derived from an EMBL/GenBank/DDBJ whole genome shotgun (WGS) entry which is preliminary data.</text>
</comment>
<evidence type="ECO:0000256" key="1">
    <source>
        <dbReference type="SAM" id="MobiDB-lite"/>
    </source>
</evidence>
<sequence length="754" mass="83260">MSHRVFGIRHHGPGSAKRLVQALDAYQPDIVLIEGPPEGDSLIEWAAHPQIKPPVALLVYAEDSPGNASFYPFAEFSPEWQALRYAARQAVPARFIDLPVAIRLASRLAEDEEDNPATPLDDEVCAEGDDDDTEAETTPAGDPLDALAALSGDVDGEAWWDRLVERSHHGEDLFEAVGEAMAALREQHGWLRPDEAQREAAMRQGIRQADKEGFSRIAVVCGAWHAPALSELPPARQDQALLKNLKKLKTTATWVPWTNQRLGFASGYGAGVESPGWYRFLFRHNADGADFSARWLTHVARLLRKQGLGASSAEVIDAVRLAEQLAQLGGRSRPGLTEFQQAARAVFCLGDDLPLRLVQEQLIVGQAMGKVPDDMPAAPIARDLAERHRKLRLKPEAAQRDLELDLRQHNDLARSELLHQLRLIEVPWGQSPHSSGRGTFREHWRLQWQPEFPIALVEAGRWGSTVRDAARARLLERAEAATLVELTELLDQALLAGLDDCVAPLLQRVDAVAAQHADTEHLLRALPRLVKISRYGTVRRFDQQALGHIVADLTTRACISLPLAAQGLNDDGARALLVGIDAVDHALATLDDAALLDLWTDALGRFDRINDLHGLLGGRALRLRLDHGRLDGETAGRALGFALSDPQPERGADWIEGFVRGSGLVLVHDDRLWGLIDDWLQQLSPEGFVAVLPLLRRAFAQFEAGERRQLGERARAPRQRRQVAMTPSEQIDVERARAALPLLARMLGLKELSQ</sequence>
<dbReference type="Pfam" id="PF18934">
    <property type="entry name" value="DUF5682"/>
    <property type="match status" value="1"/>
</dbReference>
<gene>
    <name evidence="2" type="ORF">ACFOW7_13280</name>
</gene>
<protein>
    <submittedName>
        <fullName evidence="2">DUF5682 family protein</fullName>
    </submittedName>
</protein>
<feature type="compositionally biased region" description="Acidic residues" evidence="1">
    <location>
        <begin position="110"/>
        <end position="135"/>
    </location>
</feature>
<dbReference type="PANTHER" id="PTHR30634">
    <property type="entry name" value="OUTER MEMBRANE LOLAB LIPOPROTEIN INSERTION APPARATUS"/>
    <property type="match status" value="1"/>
</dbReference>
<accession>A0ABV8MTJ8</accession>